<protein>
    <recommendedName>
        <fullName evidence="1">Smr domain-containing protein</fullName>
    </recommendedName>
</protein>
<evidence type="ECO:0000313" key="2">
    <source>
        <dbReference type="EMBL" id="CAE8645553.1"/>
    </source>
</evidence>
<feature type="domain" description="Smr" evidence="1">
    <location>
        <begin position="39"/>
        <end position="120"/>
    </location>
</feature>
<dbReference type="SUPFAM" id="SSF160443">
    <property type="entry name" value="SMR domain-like"/>
    <property type="match status" value="1"/>
</dbReference>
<dbReference type="InterPro" id="IPR036063">
    <property type="entry name" value="Smr_dom_sf"/>
</dbReference>
<name>A0A813I1N4_POLGL</name>
<dbReference type="InterPro" id="IPR002625">
    <property type="entry name" value="Smr_dom"/>
</dbReference>
<gene>
    <name evidence="2" type="ORF">PGLA2088_LOCUS3998</name>
</gene>
<proteinExistence type="predicted"/>
<evidence type="ECO:0000313" key="3">
    <source>
        <dbReference type="Proteomes" id="UP000626109"/>
    </source>
</evidence>
<feature type="non-terminal residue" evidence="2">
    <location>
        <position position="1"/>
    </location>
</feature>
<dbReference type="PROSITE" id="PS50828">
    <property type="entry name" value="SMR"/>
    <property type="match status" value="1"/>
</dbReference>
<accession>A0A813I1N4</accession>
<dbReference type="EMBL" id="CAJNNW010003613">
    <property type="protein sequence ID" value="CAE8645553.1"/>
    <property type="molecule type" value="Genomic_DNA"/>
</dbReference>
<evidence type="ECO:0000259" key="1">
    <source>
        <dbReference type="PROSITE" id="PS50828"/>
    </source>
</evidence>
<dbReference type="Gene3D" id="3.30.1370.110">
    <property type="match status" value="1"/>
</dbReference>
<dbReference type="Proteomes" id="UP000626109">
    <property type="component" value="Unassembled WGS sequence"/>
</dbReference>
<sequence length="130" mass="13754">TEALGLLRSVAFEDGASDGVSGGLLRAWPSADGSGQKLLDLHELPVEVAMLAARAVFDDIARSGHGPDVDEELIIVVGRGKHSDRGEALLRPALLAMLRELGLQGRLAPGNSGRVLVPIQALRRPGHQRQ</sequence>
<comment type="caution">
    <text evidence="2">The sequence shown here is derived from an EMBL/GenBank/DDBJ whole genome shotgun (WGS) entry which is preliminary data.</text>
</comment>
<organism evidence="2 3">
    <name type="scientific">Polarella glacialis</name>
    <name type="common">Dinoflagellate</name>
    <dbReference type="NCBI Taxonomy" id="89957"/>
    <lineage>
        <taxon>Eukaryota</taxon>
        <taxon>Sar</taxon>
        <taxon>Alveolata</taxon>
        <taxon>Dinophyceae</taxon>
        <taxon>Suessiales</taxon>
        <taxon>Suessiaceae</taxon>
        <taxon>Polarella</taxon>
    </lineage>
</organism>
<dbReference type="SMART" id="SM00463">
    <property type="entry name" value="SMR"/>
    <property type="match status" value="1"/>
</dbReference>
<dbReference type="AlphaFoldDB" id="A0A813I1N4"/>
<reference evidence="2" key="1">
    <citation type="submission" date="2021-02" db="EMBL/GenBank/DDBJ databases">
        <authorList>
            <person name="Dougan E. K."/>
            <person name="Rhodes N."/>
            <person name="Thang M."/>
            <person name="Chan C."/>
        </authorList>
    </citation>
    <scope>NUCLEOTIDE SEQUENCE</scope>
</reference>